<name>A0ABT0JJ02_9PSED</name>
<dbReference type="InterPro" id="IPR027802">
    <property type="entry name" value="Multi-ubiquitin_dom"/>
</dbReference>
<accession>A0ABT0JJ02</accession>
<reference evidence="2 3" key="2">
    <citation type="journal article" date="2023" name="Plant Pathol.">
        <title>Dismantling and reorganizing Pseudomonas marginalis sensu#lato.</title>
        <authorList>
            <person name="Sawada H."/>
            <person name="Fujikawa T."/>
            <person name="Satou M."/>
        </authorList>
    </citation>
    <scope>NUCLEOTIDE SEQUENCE [LARGE SCALE GENOMIC DNA]</scope>
    <source>
        <strain evidence="2 3">MAFF 302046</strain>
    </source>
</reference>
<comment type="caution">
    <text evidence="2">The sequence shown here is derived from an EMBL/GenBank/DDBJ whole genome shotgun (WGS) entry which is preliminary data.</text>
</comment>
<feature type="domain" description="Multi-ubiquitin" evidence="1">
    <location>
        <begin position="90"/>
        <end position="153"/>
    </location>
</feature>
<protein>
    <submittedName>
        <fullName evidence="2">Multiubiquitin domain-containing protein</fullName>
    </submittedName>
</protein>
<organism evidence="2 3">
    <name type="scientific">Pseudomonas morbosilactucae</name>
    <dbReference type="NCBI Taxonomy" id="2938197"/>
    <lineage>
        <taxon>Bacteria</taxon>
        <taxon>Pseudomonadati</taxon>
        <taxon>Pseudomonadota</taxon>
        <taxon>Gammaproteobacteria</taxon>
        <taxon>Pseudomonadales</taxon>
        <taxon>Pseudomonadaceae</taxon>
        <taxon>Pseudomonas</taxon>
    </lineage>
</organism>
<dbReference type="Pfam" id="PF14452">
    <property type="entry name" value="Multi_ubiq"/>
    <property type="match status" value="2"/>
</dbReference>
<dbReference type="Proteomes" id="UP001155163">
    <property type="component" value="Unassembled WGS sequence"/>
</dbReference>
<dbReference type="InterPro" id="IPR025701">
    <property type="entry name" value="UBQ-conjugat_E2_E"/>
</dbReference>
<dbReference type="EMBL" id="JALQCX010000033">
    <property type="protein sequence ID" value="MCK9815884.1"/>
    <property type="molecule type" value="Genomic_DNA"/>
</dbReference>
<dbReference type="RefSeq" id="WP_268262633.1">
    <property type="nucleotide sequence ID" value="NZ_JALQCX010000033.1"/>
</dbReference>
<gene>
    <name evidence="2" type="ORF">M1B35_17560</name>
</gene>
<evidence type="ECO:0000313" key="2">
    <source>
        <dbReference type="EMBL" id="MCK9815884.1"/>
    </source>
</evidence>
<keyword evidence="3" id="KW-1185">Reference proteome</keyword>
<proteinExistence type="predicted"/>
<evidence type="ECO:0000259" key="1">
    <source>
        <dbReference type="Pfam" id="PF14452"/>
    </source>
</evidence>
<evidence type="ECO:0000313" key="3">
    <source>
        <dbReference type="Proteomes" id="UP001155163"/>
    </source>
</evidence>
<feature type="domain" description="Multi-ubiquitin" evidence="1">
    <location>
        <begin position="21"/>
        <end position="81"/>
    </location>
</feature>
<sequence length="363" mass="41030">MQTEQSCHPILFTVEVAGHDLEFRQVRLDDRTATGAQIAAAARFKPDQLPIVLQLLDSGAQEDIRPEETVTLHDGVNRFIVIESDRKYILAVDGARLEWPCAKISGHTVRKLAEVDPAKRLLLEREDEADLEVEDSQLIDLDAAGIERFVTRKAIWKLNIQGEVYDFSKPIVSVREAISAASLDPNQNWQIFLIVRDEPKRALTIDDQIDLRPAGIEKLRLTQKDVSNGETAMPVRREFKLLDRDEQHLNAAGHHWETRLTSGGGHWLLIHDYQLPSGYSEEVVQLALNIPSTYPSTAMDMFYLYPAVRKADGALIPQTEATVDVDGVPFQRWSRHRAWNPMTDNVMTQLAMADGCIHKEVDL</sequence>
<dbReference type="Pfam" id="PF14462">
    <property type="entry name" value="Prok-E2_E"/>
    <property type="match status" value="1"/>
</dbReference>
<reference evidence="2 3" key="1">
    <citation type="journal article" date="2022" name="Int. J. Syst. Evol. Microbiol.">
        <title>Pseudomonas aegrilactucae sp. nov. and Pseudomonas morbosilactucae sp. nov., pathogens causing bacterial rot of lettuce in Japan.</title>
        <authorList>
            <person name="Sawada H."/>
            <person name="Fujikawa T."/>
            <person name="Satou M."/>
        </authorList>
    </citation>
    <scope>NUCLEOTIDE SEQUENCE [LARGE SCALE GENOMIC DNA]</scope>
    <source>
        <strain evidence="2 3">MAFF 302046</strain>
    </source>
</reference>